<keyword evidence="2" id="KW-1185">Reference proteome</keyword>
<evidence type="ECO:0000313" key="1">
    <source>
        <dbReference type="EMBL" id="KEP45174.1"/>
    </source>
</evidence>
<comment type="caution">
    <text evidence="1">The sequence shown here is derived from an EMBL/GenBank/DDBJ whole genome shotgun (WGS) entry which is preliminary data.</text>
</comment>
<evidence type="ECO:0000313" key="2">
    <source>
        <dbReference type="Proteomes" id="UP000027456"/>
    </source>
</evidence>
<gene>
    <name evidence="1" type="ORF">V565_307720</name>
</gene>
<proteinExistence type="predicted"/>
<dbReference type="HOGENOM" id="CLU_045289_0_0_1"/>
<sequence length="430" mass="47804">MGPDDNPTHTTTTRVMSVKSSVSFDDYSTGSDMSIARAEPCITSAMTLAARTDEFSAWAHEAKLDLVIETVIPSGMVFEPIRTLQAASTKFPDWLKTPDSPEYGFLAPNHRKWRDRLCSTLQQLGSCYSFGHNWEADLPYAVLTIFQICHHHEAVRLSNRDGLGSKADMRFCIDTLIAYICEVDADRLTHYFAERPLRLPDCTTDRAKVATTMVDGAIAIRVVDFEPYLSNPDLQQAASAAVNPNTLVLELFHCVVGFKSLVNGENQMKMAMASALHQKKVLGMRTQFVFGIFQHDRDFVQVNAGCWISKKMKIYRVGRFSLDSPAALVQLYILLRGIKQLASEYKEQIIRSGLALARPISDNTQINGWAPMDTIIAEESNSSERAGESLIVQPGLSPVLASLGQWDTGDRIHSFFRSVGSYDFSSGDDL</sequence>
<protein>
    <submittedName>
        <fullName evidence="1">Putative lactonase domain protein</fullName>
    </submittedName>
</protein>
<dbReference type="Proteomes" id="UP000027456">
    <property type="component" value="Unassembled WGS sequence"/>
</dbReference>
<organism evidence="1 2">
    <name type="scientific">Rhizoctonia solani 123E</name>
    <dbReference type="NCBI Taxonomy" id="1423351"/>
    <lineage>
        <taxon>Eukaryota</taxon>
        <taxon>Fungi</taxon>
        <taxon>Dikarya</taxon>
        <taxon>Basidiomycota</taxon>
        <taxon>Agaricomycotina</taxon>
        <taxon>Agaricomycetes</taxon>
        <taxon>Cantharellales</taxon>
        <taxon>Ceratobasidiaceae</taxon>
        <taxon>Rhizoctonia</taxon>
    </lineage>
</organism>
<dbReference type="EMBL" id="AZST01002147">
    <property type="protein sequence ID" value="KEP45174.1"/>
    <property type="molecule type" value="Genomic_DNA"/>
</dbReference>
<reference evidence="1 2" key="1">
    <citation type="submission" date="2013-12" db="EMBL/GenBank/DDBJ databases">
        <authorList>
            <person name="Cubeta M."/>
            <person name="Pakala S."/>
            <person name="Fedorova N."/>
            <person name="Thomas E."/>
            <person name="Dean R."/>
            <person name="Jabaji S."/>
            <person name="Neate S."/>
            <person name="Toda T."/>
            <person name="Tavantzis S."/>
            <person name="Vilgalys R."/>
            <person name="Bharathan N."/>
            <person name="Pakala S."/>
            <person name="Losada L.S."/>
            <person name="Zafar N."/>
            <person name="Nierman W."/>
        </authorList>
    </citation>
    <scope>NUCLEOTIDE SEQUENCE [LARGE SCALE GENOMIC DNA]</scope>
    <source>
        <strain evidence="1 2">123E</strain>
    </source>
</reference>
<dbReference type="OrthoDB" id="3151515at2759"/>
<name>A0A074REF1_9AGAM</name>
<dbReference type="AlphaFoldDB" id="A0A074REF1"/>
<accession>A0A074REF1</accession>